<sequence length="199" mass="20921">MKKMIGIALVMSLLTACETMQKKDATVAPETKAVTREEPAPAASAKPAAPQKKLGPKAQARKDAEDRKAAQQAAAAEKKAQQAATAAPAAASDGKTQEVKGINDWTGQIVGTPIANSKFSRLKIGMGMNEVTSIAGQPTDTGTHMTGKAWIPFYMGAGRHETIYYYKGLGRLTFSGGGGVSSNSGLTVIEYDKSERGFQ</sequence>
<feature type="region of interest" description="Disordered" evidence="1">
    <location>
        <begin position="23"/>
        <end position="98"/>
    </location>
</feature>
<dbReference type="eggNOG" id="COG2913">
    <property type="taxonomic scope" value="Bacteria"/>
</dbReference>
<feature type="compositionally biased region" description="Basic and acidic residues" evidence="1">
    <location>
        <begin position="60"/>
        <end position="69"/>
    </location>
</feature>
<evidence type="ECO:0000256" key="1">
    <source>
        <dbReference type="SAM" id="MobiDB-lite"/>
    </source>
</evidence>
<feature type="compositionally biased region" description="Low complexity" evidence="1">
    <location>
        <begin position="40"/>
        <end position="53"/>
    </location>
</feature>
<dbReference type="HOGENOM" id="CLU_1370570_0_0_4"/>
<name>A4G901_HERAR</name>
<reference evidence="2 3" key="1">
    <citation type="journal article" date="2007" name="PLoS Genet.">
        <title>A tale of two oxidation states: bacterial colonization of arsenic-rich environments.</title>
        <authorList>
            <person name="Muller D."/>
            <person name="Medigue C."/>
            <person name="Koechler S."/>
            <person name="Barbe V."/>
            <person name="Barakat M."/>
            <person name="Talla E."/>
            <person name="Bonnefoy V."/>
            <person name="Krin E."/>
            <person name="Arsene-Ploetze F."/>
            <person name="Carapito C."/>
            <person name="Chandler M."/>
            <person name="Cournoyer B."/>
            <person name="Cruveiller S."/>
            <person name="Dossat C."/>
            <person name="Duval S."/>
            <person name="Heymann M."/>
            <person name="Leize E."/>
            <person name="Lieutaud A."/>
            <person name="Lievremont D."/>
            <person name="Makita Y."/>
            <person name="Mangenot S."/>
            <person name="Nitschke W."/>
            <person name="Ortet P."/>
            <person name="Perdrial N."/>
            <person name="Schoepp B."/>
            <person name="Siguier N."/>
            <person name="Simeonova D.D."/>
            <person name="Rouy Z."/>
            <person name="Segurens B."/>
            <person name="Turlin E."/>
            <person name="Vallenet D."/>
            <person name="Van Dorsselaer A."/>
            <person name="Weiss S."/>
            <person name="Weissenbach J."/>
            <person name="Lett M.C."/>
            <person name="Danchin A."/>
            <person name="Bertin P.N."/>
        </authorList>
    </citation>
    <scope>NUCLEOTIDE SEQUENCE [LARGE SCALE GENOMIC DNA]</scope>
    <source>
        <strain evidence="3">ULPAs1</strain>
    </source>
</reference>
<dbReference type="AlphaFoldDB" id="A4G901"/>
<protein>
    <recommendedName>
        <fullName evidence="4">Lipoprotein</fullName>
    </recommendedName>
</protein>
<dbReference type="STRING" id="204773.HEAR2874"/>
<keyword evidence="3" id="KW-1185">Reference proteome</keyword>
<dbReference type="Proteomes" id="UP000006697">
    <property type="component" value="Chromosome"/>
</dbReference>
<accession>A4G901</accession>
<evidence type="ECO:0000313" key="2">
    <source>
        <dbReference type="EMBL" id="CAL62988.1"/>
    </source>
</evidence>
<dbReference type="PROSITE" id="PS51257">
    <property type="entry name" value="PROKAR_LIPOPROTEIN"/>
    <property type="match status" value="1"/>
</dbReference>
<feature type="compositionally biased region" description="Low complexity" evidence="1">
    <location>
        <begin position="70"/>
        <end position="91"/>
    </location>
</feature>
<gene>
    <name evidence="2" type="ordered locus">HEAR2874</name>
</gene>
<proteinExistence type="predicted"/>
<organism evidence="2 3">
    <name type="scientific">Herminiimonas arsenicoxydans</name>
    <dbReference type="NCBI Taxonomy" id="204773"/>
    <lineage>
        <taxon>Bacteria</taxon>
        <taxon>Pseudomonadati</taxon>
        <taxon>Pseudomonadota</taxon>
        <taxon>Betaproteobacteria</taxon>
        <taxon>Burkholderiales</taxon>
        <taxon>Oxalobacteraceae</taxon>
        <taxon>Herminiimonas</taxon>
    </lineage>
</organism>
<evidence type="ECO:0008006" key="4">
    <source>
        <dbReference type="Google" id="ProtNLM"/>
    </source>
</evidence>
<dbReference type="KEGG" id="har:HEAR2874"/>
<dbReference type="EMBL" id="CU207211">
    <property type="protein sequence ID" value="CAL62988.1"/>
    <property type="molecule type" value="Genomic_DNA"/>
</dbReference>
<evidence type="ECO:0000313" key="3">
    <source>
        <dbReference type="Proteomes" id="UP000006697"/>
    </source>
</evidence>